<dbReference type="Proteomes" id="UP000261079">
    <property type="component" value="Unassembled WGS sequence"/>
</dbReference>
<gene>
    <name evidence="3" type="ORF">DW905_11810</name>
    <name evidence="2" type="ORF">GKD95_06740</name>
</gene>
<reference evidence="2 5" key="2">
    <citation type="journal article" date="2019" name="Nat. Med.">
        <title>A library of human gut bacterial isolates paired with longitudinal multiomics data enables mechanistic microbiome research.</title>
        <authorList>
            <person name="Poyet M."/>
            <person name="Groussin M."/>
            <person name="Gibbons S.M."/>
            <person name="Avila-Pacheco J."/>
            <person name="Jiang X."/>
            <person name="Kearney S.M."/>
            <person name="Perrotta A.R."/>
            <person name="Berdy B."/>
            <person name="Zhao S."/>
            <person name="Lieberman T.D."/>
            <person name="Swanson P.K."/>
            <person name="Smith M."/>
            <person name="Roesemann S."/>
            <person name="Alexander J.E."/>
            <person name="Rich S.A."/>
            <person name="Livny J."/>
            <person name="Vlamakis H."/>
            <person name="Clish C."/>
            <person name="Bullock K."/>
            <person name="Deik A."/>
            <person name="Scott J."/>
            <person name="Pierce K.A."/>
            <person name="Xavier R.J."/>
            <person name="Alm E.J."/>
        </authorList>
    </citation>
    <scope>NUCLEOTIDE SEQUENCE [LARGE SCALE GENOMIC DNA]</scope>
    <source>
        <strain evidence="2 5">BIOML-A1</strain>
    </source>
</reference>
<keyword evidence="1" id="KW-1133">Transmembrane helix</keyword>
<keyword evidence="1" id="KW-0812">Transmembrane</keyword>
<proteinExistence type="predicted"/>
<evidence type="ECO:0000313" key="5">
    <source>
        <dbReference type="Proteomes" id="UP000461506"/>
    </source>
</evidence>
<organism evidence="3 4">
    <name type="scientific">Faecalibacterium prausnitzii</name>
    <dbReference type="NCBI Taxonomy" id="853"/>
    <lineage>
        <taxon>Bacteria</taxon>
        <taxon>Bacillati</taxon>
        <taxon>Bacillota</taxon>
        <taxon>Clostridia</taxon>
        <taxon>Eubacteriales</taxon>
        <taxon>Oscillospiraceae</taxon>
        <taxon>Faecalibacterium</taxon>
    </lineage>
</organism>
<feature type="transmembrane region" description="Helical" evidence="1">
    <location>
        <begin position="20"/>
        <end position="41"/>
    </location>
</feature>
<dbReference type="Proteomes" id="UP000461506">
    <property type="component" value="Unassembled WGS sequence"/>
</dbReference>
<evidence type="ECO:0000256" key="1">
    <source>
        <dbReference type="SAM" id="Phobius"/>
    </source>
</evidence>
<reference evidence="3 4" key="1">
    <citation type="submission" date="2018-08" db="EMBL/GenBank/DDBJ databases">
        <title>A genome reference for cultivated species of the human gut microbiota.</title>
        <authorList>
            <person name="Zou Y."/>
            <person name="Xue W."/>
            <person name="Luo G."/>
        </authorList>
    </citation>
    <scope>NUCLEOTIDE SEQUENCE [LARGE SCALE GENOMIC DNA]</scope>
    <source>
        <strain evidence="3 4">AM42-11AC</strain>
    </source>
</reference>
<dbReference type="EMBL" id="WKQN01000004">
    <property type="protein sequence ID" value="MSC63041.1"/>
    <property type="molecule type" value="Genomic_DNA"/>
</dbReference>
<name>A0A2A7AFI9_9FIRM</name>
<dbReference type="Pfam" id="PF12669">
    <property type="entry name" value="FeoB_associated"/>
    <property type="match status" value="1"/>
</dbReference>
<protein>
    <submittedName>
        <fullName evidence="3">FeoB-associated Cys-rich membrane protein</fullName>
    </submittedName>
</protein>
<evidence type="ECO:0000313" key="4">
    <source>
        <dbReference type="Proteomes" id="UP000261079"/>
    </source>
</evidence>
<evidence type="ECO:0000313" key="2">
    <source>
        <dbReference type="EMBL" id="MSC63041.1"/>
    </source>
</evidence>
<comment type="caution">
    <text evidence="3">The sequence shown here is derived from an EMBL/GenBank/DDBJ whole genome shotgun (WGS) entry which is preliminary data.</text>
</comment>
<dbReference type="EMBL" id="QVEZ01000009">
    <property type="protein sequence ID" value="RGC04426.1"/>
    <property type="molecule type" value="Genomic_DNA"/>
</dbReference>
<evidence type="ECO:0000313" key="3">
    <source>
        <dbReference type="EMBL" id="RGC04426.1"/>
    </source>
</evidence>
<dbReference type="AlphaFoldDB" id="A0A2A7AFI9"/>
<sequence length="71" mass="7688">MVYTEIAHSSAKREVFSMLTLRGIITILVLAGLFALAVVWISKQGGWKGEGCGGNCASCHQHCDTPEKKTH</sequence>
<keyword evidence="1" id="KW-0472">Membrane</keyword>
<accession>A0A2A7AFI9</accession>